<feature type="compositionally biased region" description="Pro residues" evidence="6">
    <location>
        <begin position="338"/>
        <end position="347"/>
    </location>
</feature>
<evidence type="ECO:0000256" key="3">
    <source>
        <dbReference type="ARBA" id="ARBA00022777"/>
    </source>
</evidence>
<dbReference type="OrthoDB" id="9788659at2"/>
<dbReference type="SMART" id="SM00220">
    <property type="entry name" value="S_TKc"/>
    <property type="match status" value="1"/>
</dbReference>
<evidence type="ECO:0000256" key="6">
    <source>
        <dbReference type="SAM" id="MobiDB-lite"/>
    </source>
</evidence>
<dbReference type="Gene3D" id="3.30.200.20">
    <property type="entry name" value="Phosphorylase Kinase, domain 1"/>
    <property type="match status" value="1"/>
</dbReference>
<gene>
    <name evidence="8" type="ORF">CMC5_044310</name>
</gene>
<name>A0A0K1EI66_CHOCO</name>
<dbReference type="PANTHER" id="PTHR43289">
    <property type="entry name" value="MITOGEN-ACTIVATED PROTEIN KINASE KINASE KINASE 20-RELATED"/>
    <property type="match status" value="1"/>
</dbReference>
<keyword evidence="3" id="KW-0418">Kinase</keyword>
<dbReference type="PROSITE" id="PS00107">
    <property type="entry name" value="PROTEIN_KINASE_ATP"/>
    <property type="match status" value="1"/>
</dbReference>
<dbReference type="InterPro" id="IPR011009">
    <property type="entry name" value="Kinase-like_dom_sf"/>
</dbReference>
<feature type="compositionally biased region" description="Low complexity" evidence="6">
    <location>
        <begin position="328"/>
        <end position="337"/>
    </location>
</feature>
<evidence type="ECO:0000256" key="4">
    <source>
        <dbReference type="ARBA" id="ARBA00022840"/>
    </source>
</evidence>
<dbReference type="Gene3D" id="1.10.510.10">
    <property type="entry name" value="Transferase(Phosphotransferase) domain 1"/>
    <property type="match status" value="1"/>
</dbReference>
<accession>A0A0K1EI66</accession>
<feature type="region of interest" description="Disordered" evidence="6">
    <location>
        <begin position="292"/>
        <end position="395"/>
    </location>
</feature>
<dbReference type="GO" id="GO:0004674">
    <property type="term" value="F:protein serine/threonine kinase activity"/>
    <property type="evidence" value="ECO:0007669"/>
    <property type="project" value="TreeGrafter"/>
</dbReference>
<dbReference type="AlphaFoldDB" id="A0A0K1EI66"/>
<dbReference type="InterPro" id="IPR008271">
    <property type="entry name" value="Ser/Thr_kinase_AS"/>
</dbReference>
<keyword evidence="1" id="KW-0808">Transferase</keyword>
<dbReference type="InterPro" id="IPR017441">
    <property type="entry name" value="Protein_kinase_ATP_BS"/>
</dbReference>
<sequence length="444" mass="46516">MGMVTLQPGTQVDRYIVEDVLGKGTTGCVYRARDTRLGRRVAIKVLSPELSQSAQGAEAAARLRREAYAIAALEHPNAVQVFDFGESFAGPYIAMELIDGNSLRVWLGAPEVSTALKLRWLADAARALGAAHRAGIIHRDVKPDNILVRNDGMVKVLDFGIAQGGGDPQTLRRLTVEGRIVGTPAYMSPEQLFDRPLDGRSDQFSLGITAYELLSGGLPWSGVESVPDLMVKIVSQEIRDIPDPVGDLPPVVKMALLRTLKKNAAERFPTMEELVQVLDPWTAGAQAPAAAARQVVSYRSSPPPAHPSPRPHAPSYPPAQAVHHPRAASRSAVHASSPPGPPGPPGQPGQRGSAASYPSSPPPATAGAHGGREGSEARGASRSSKAPPSSAAPGETRSLRRLVIGFSLGAAATVALALALLSRYAPPTPAIDTATPASTGSAEP</sequence>
<dbReference type="SUPFAM" id="SSF56112">
    <property type="entry name" value="Protein kinase-like (PK-like)"/>
    <property type="match status" value="1"/>
</dbReference>
<evidence type="ECO:0000313" key="8">
    <source>
        <dbReference type="EMBL" id="AKT40278.1"/>
    </source>
</evidence>
<feature type="compositionally biased region" description="Low complexity" evidence="6">
    <location>
        <begin position="348"/>
        <end position="358"/>
    </location>
</feature>
<evidence type="ECO:0000259" key="7">
    <source>
        <dbReference type="PROSITE" id="PS50011"/>
    </source>
</evidence>
<dbReference type="PROSITE" id="PS00108">
    <property type="entry name" value="PROTEIN_KINASE_ST"/>
    <property type="match status" value="1"/>
</dbReference>
<evidence type="ECO:0000256" key="1">
    <source>
        <dbReference type="ARBA" id="ARBA00022679"/>
    </source>
</evidence>
<feature type="domain" description="Protein kinase" evidence="7">
    <location>
        <begin position="15"/>
        <end position="282"/>
    </location>
</feature>
<keyword evidence="4 5" id="KW-0067">ATP-binding</keyword>
<dbReference type="InterPro" id="IPR000719">
    <property type="entry name" value="Prot_kinase_dom"/>
</dbReference>
<dbReference type="PROSITE" id="PS50011">
    <property type="entry name" value="PROTEIN_KINASE_DOM"/>
    <property type="match status" value="1"/>
</dbReference>
<proteinExistence type="predicted"/>
<dbReference type="GO" id="GO:0005524">
    <property type="term" value="F:ATP binding"/>
    <property type="evidence" value="ECO:0007669"/>
    <property type="project" value="UniProtKB-UniRule"/>
</dbReference>
<dbReference type="Proteomes" id="UP000067626">
    <property type="component" value="Chromosome"/>
</dbReference>
<evidence type="ECO:0000256" key="2">
    <source>
        <dbReference type="ARBA" id="ARBA00022741"/>
    </source>
</evidence>
<evidence type="ECO:0000256" key="5">
    <source>
        <dbReference type="PROSITE-ProRule" id="PRU10141"/>
    </source>
</evidence>
<dbReference type="PANTHER" id="PTHR43289:SF6">
    <property type="entry name" value="SERINE_THREONINE-PROTEIN KINASE NEKL-3"/>
    <property type="match status" value="1"/>
</dbReference>
<dbReference type="Pfam" id="PF00069">
    <property type="entry name" value="Pkinase"/>
    <property type="match status" value="1"/>
</dbReference>
<feature type="compositionally biased region" description="Pro residues" evidence="6">
    <location>
        <begin position="301"/>
        <end position="317"/>
    </location>
</feature>
<organism evidence="8 9">
    <name type="scientific">Chondromyces crocatus</name>
    <dbReference type="NCBI Taxonomy" id="52"/>
    <lineage>
        <taxon>Bacteria</taxon>
        <taxon>Pseudomonadati</taxon>
        <taxon>Myxococcota</taxon>
        <taxon>Polyangia</taxon>
        <taxon>Polyangiales</taxon>
        <taxon>Polyangiaceae</taxon>
        <taxon>Chondromyces</taxon>
    </lineage>
</organism>
<evidence type="ECO:0000313" key="9">
    <source>
        <dbReference type="Proteomes" id="UP000067626"/>
    </source>
</evidence>
<keyword evidence="9" id="KW-1185">Reference proteome</keyword>
<feature type="binding site" evidence="5">
    <location>
        <position position="44"/>
    </location>
    <ligand>
        <name>ATP</name>
        <dbReference type="ChEBI" id="CHEBI:30616"/>
    </ligand>
</feature>
<dbReference type="STRING" id="52.CMC5_044310"/>
<protein>
    <recommendedName>
        <fullName evidence="7">Protein kinase domain-containing protein</fullName>
    </recommendedName>
</protein>
<keyword evidence="2 5" id="KW-0547">Nucleotide-binding</keyword>
<dbReference type="EMBL" id="CP012159">
    <property type="protein sequence ID" value="AKT40278.1"/>
    <property type="molecule type" value="Genomic_DNA"/>
</dbReference>
<feature type="compositionally biased region" description="Low complexity" evidence="6">
    <location>
        <begin position="377"/>
        <end position="394"/>
    </location>
</feature>
<dbReference type="CDD" id="cd14014">
    <property type="entry name" value="STKc_PknB_like"/>
    <property type="match status" value="1"/>
</dbReference>
<dbReference type="KEGG" id="ccro:CMC5_044310"/>
<reference evidence="8 9" key="1">
    <citation type="submission" date="2015-07" db="EMBL/GenBank/DDBJ databases">
        <title>Genome analysis of myxobacterium Chondromyces crocatus Cm c5 reveals a high potential for natural compound synthesis and the genetic basis for the loss of fruiting body formation.</title>
        <authorList>
            <person name="Zaburannyi N."/>
            <person name="Bunk B."/>
            <person name="Maier J."/>
            <person name="Overmann J."/>
            <person name="Mueller R."/>
        </authorList>
    </citation>
    <scope>NUCLEOTIDE SEQUENCE [LARGE SCALE GENOMIC DNA]</scope>
    <source>
        <strain evidence="8 9">Cm c5</strain>
    </source>
</reference>